<dbReference type="PANTHER" id="PTHR42827:SF1">
    <property type="entry name" value="IRON-SULFUR CLUSTER-BINDING PROTEIN"/>
    <property type="match status" value="1"/>
</dbReference>
<dbReference type="SUPFAM" id="SSF54862">
    <property type="entry name" value="4Fe-4S ferredoxins"/>
    <property type="match status" value="1"/>
</dbReference>
<reference evidence="2" key="1">
    <citation type="submission" date="2023-03" db="EMBL/GenBank/DDBJ databases">
        <authorList>
            <person name="Steffen K."/>
            <person name="Cardenas P."/>
        </authorList>
    </citation>
    <scope>NUCLEOTIDE SEQUENCE</scope>
</reference>
<evidence type="ECO:0000256" key="1">
    <source>
        <dbReference type="SAM" id="MobiDB-lite"/>
    </source>
</evidence>
<keyword evidence="3" id="KW-1185">Reference proteome</keyword>
<accession>A0AA35RC27</accession>
<proteinExistence type="predicted"/>
<comment type="caution">
    <text evidence="2">The sequence shown here is derived from an EMBL/GenBank/DDBJ whole genome shotgun (WGS) entry which is preliminary data.</text>
</comment>
<organism evidence="2 3">
    <name type="scientific">Geodia barretti</name>
    <name type="common">Barrett's horny sponge</name>
    <dbReference type="NCBI Taxonomy" id="519541"/>
    <lineage>
        <taxon>Eukaryota</taxon>
        <taxon>Metazoa</taxon>
        <taxon>Porifera</taxon>
        <taxon>Demospongiae</taxon>
        <taxon>Heteroscleromorpha</taxon>
        <taxon>Tetractinellida</taxon>
        <taxon>Astrophorina</taxon>
        <taxon>Geodiidae</taxon>
        <taxon>Geodia</taxon>
    </lineage>
</organism>
<dbReference type="EMBL" id="CASHTH010000814">
    <property type="protein sequence ID" value="CAI8007998.1"/>
    <property type="molecule type" value="Genomic_DNA"/>
</dbReference>
<name>A0AA35RC27_GEOBA</name>
<dbReference type="AlphaFoldDB" id="A0AA35RC27"/>
<protein>
    <submittedName>
        <fullName evidence="2">3-chloro-4-hydroxyphenylacetate reductive dehalogenase</fullName>
    </submittedName>
</protein>
<dbReference type="PANTHER" id="PTHR42827">
    <property type="entry name" value="IRON-SULFUR CLUSTER-BINDING PROTEIN-RELATED"/>
    <property type="match status" value="1"/>
</dbReference>
<evidence type="ECO:0000313" key="3">
    <source>
        <dbReference type="Proteomes" id="UP001174909"/>
    </source>
</evidence>
<gene>
    <name evidence="2" type="ORF">GBAR_LOCUS5535</name>
</gene>
<feature type="compositionally biased region" description="Basic and acidic residues" evidence="1">
    <location>
        <begin position="7"/>
        <end position="20"/>
    </location>
</feature>
<feature type="region of interest" description="Disordered" evidence="1">
    <location>
        <begin position="1"/>
        <end position="33"/>
    </location>
</feature>
<dbReference type="Proteomes" id="UP001174909">
    <property type="component" value="Unassembled WGS sequence"/>
</dbReference>
<sequence length="431" mass="48907">MARRRFGHEVTRPGRKHGDEPVSIPVAKDLEKAPDSLRRDQEITFYSREYPLESFALEQSASVEWADGIRREFSPETAELYEEFQEDMKPALEWVRASGDLEPTAEPSGDDVTQSIRDVARELGYSEVGFTRFDRRYVYKARQDDVRRGLPNAICLALEQEHSATQTMPSLDAEVAQGATYKQQAELAKKLVQHIHSLGYRAQVSGPTWQFGPMIPMFVDAGLGQLGVNGQLLSPHFGSRARLQIIITDARVTYDRPVDYGVPKFCEICQVCFMRCPGRAIQGQRLWYRGVEKAKLIAKRCRPVMTRYSGCGVCMKTCPIQKYGMKPVMEHYIETGEVLGKGTDNLEGYELPDKGYFEAGKLPRFDTEFFNMPTGRAEDHLMDDLQDKLQSASGSEDEDGAWREYREKLEDTLNRQSAVVDMGMDLGIWGR</sequence>
<evidence type="ECO:0000313" key="2">
    <source>
        <dbReference type="EMBL" id="CAI8007998.1"/>
    </source>
</evidence>